<evidence type="ECO:0000313" key="3">
    <source>
        <dbReference type="Proteomes" id="UP000824007"/>
    </source>
</evidence>
<dbReference type="Proteomes" id="UP000824007">
    <property type="component" value="Unassembled WGS sequence"/>
</dbReference>
<protein>
    <submittedName>
        <fullName evidence="2">Uncharacterized protein</fullName>
    </submittedName>
</protein>
<reference evidence="2" key="1">
    <citation type="journal article" date="2021" name="PeerJ">
        <title>Extensive microbial diversity within the chicken gut microbiome revealed by metagenomics and culture.</title>
        <authorList>
            <person name="Gilroy R."/>
            <person name="Ravi A."/>
            <person name="Getino M."/>
            <person name="Pursley I."/>
            <person name="Horton D.L."/>
            <person name="Alikhan N.F."/>
            <person name="Baker D."/>
            <person name="Gharbi K."/>
            <person name="Hall N."/>
            <person name="Watson M."/>
            <person name="Adriaenssens E.M."/>
            <person name="Foster-Nyarko E."/>
            <person name="Jarju S."/>
            <person name="Secka A."/>
            <person name="Antonio M."/>
            <person name="Oren A."/>
            <person name="Chaudhuri R.R."/>
            <person name="La Ragione R."/>
            <person name="Hildebrand F."/>
            <person name="Pallen M.J."/>
        </authorList>
    </citation>
    <scope>NUCLEOTIDE SEQUENCE</scope>
    <source>
        <strain evidence="2">ChiSxjej3B15-24422</strain>
    </source>
</reference>
<feature type="chain" id="PRO_5038995221" evidence="1">
    <location>
        <begin position="24"/>
        <end position="234"/>
    </location>
</feature>
<evidence type="ECO:0000313" key="2">
    <source>
        <dbReference type="EMBL" id="HIY61527.1"/>
    </source>
</evidence>
<keyword evidence="1" id="KW-0732">Signal</keyword>
<organism evidence="2 3">
    <name type="scientific">Candidatus Eisenbergiella pullistercoris</name>
    <dbReference type="NCBI Taxonomy" id="2838555"/>
    <lineage>
        <taxon>Bacteria</taxon>
        <taxon>Bacillati</taxon>
        <taxon>Bacillota</taxon>
        <taxon>Clostridia</taxon>
        <taxon>Lachnospirales</taxon>
        <taxon>Lachnospiraceae</taxon>
        <taxon>Eisenbergiella</taxon>
    </lineage>
</organism>
<proteinExistence type="predicted"/>
<evidence type="ECO:0000256" key="1">
    <source>
        <dbReference type="SAM" id="SignalP"/>
    </source>
</evidence>
<sequence length="234" mass="24395">MKKRMAIVLSAVLACSIGMTAVAAPSPTIQQETVQDVTVSTALPAAAGAPQISAIVGAASTTAVLSGTTFRNTVGQTVDPSGVRIVTTPSDLASTQVSAVEIAQAMTSRTMDIYNFTGLSSLALTDKDGSLNVLNQVYVSLQDEEGNVIAHNGSISTALEIEDILGENRLEEGETIQAMYQRADGRWVVIPVVIRNGVVAIALPAFSAPVKVVFLLTKGASYEDVQVTVKSPMT</sequence>
<name>A0A9D1YRT9_9FIRM</name>
<dbReference type="AlphaFoldDB" id="A0A9D1YRT9"/>
<gene>
    <name evidence="2" type="ORF">H9831_12755</name>
</gene>
<accession>A0A9D1YRT9</accession>
<feature type="signal peptide" evidence="1">
    <location>
        <begin position="1"/>
        <end position="23"/>
    </location>
</feature>
<comment type="caution">
    <text evidence="2">The sequence shown here is derived from an EMBL/GenBank/DDBJ whole genome shotgun (WGS) entry which is preliminary data.</text>
</comment>
<dbReference type="PROSITE" id="PS51257">
    <property type="entry name" value="PROKAR_LIPOPROTEIN"/>
    <property type="match status" value="1"/>
</dbReference>
<reference evidence="2" key="2">
    <citation type="submission" date="2021-04" db="EMBL/GenBank/DDBJ databases">
        <authorList>
            <person name="Gilroy R."/>
        </authorList>
    </citation>
    <scope>NUCLEOTIDE SEQUENCE</scope>
    <source>
        <strain evidence="2">ChiSxjej3B15-24422</strain>
    </source>
</reference>
<dbReference type="EMBL" id="DXDD01000156">
    <property type="protein sequence ID" value="HIY61527.1"/>
    <property type="molecule type" value="Genomic_DNA"/>
</dbReference>